<dbReference type="RefSeq" id="WP_097186365.1">
    <property type="nucleotide sequence ID" value="NZ_OBQK01000001.1"/>
</dbReference>
<dbReference type="EMBL" id="OBQK01000001">
    <property type="protein sequence ID" value="SOC51297.1"/>
    <property type="molecule type" value="Genomic_DNA"/>
</dbReference>
<dbReference type="STRING" id="1122622.GCA_000421185_01544"/>
<keyword evidence="2" id="KW-1185">Reference proteome</keyword>
<gene>
    <name evidence="1" type="ORF">SAMN05421879_101127</name>
</gene>
<reference evidence="2" key="1">
    <citation type="submission" date="2017-08" db="EMBL/GenBank/DDBJ databases">
        <authorList>
            <person name="Varghese N."/>
            <person name="Submissions S."/>
        </authorList>
    </citation>
    <scope>NUCLEOTIDE SEQUENCE [LARGE SCALE GENOMIC DNA]</scope>
    <source>
        <strain evidence="2">USBA17B2</strain>
    </source>
</reference>
<accession>A0A285VBF0</accession>
<sequence length="383" mass="42511">MRPDPRPRLLVIAFSPLRSDARVLRQVALFAERYAVTTLGYGEAPDGVVEHLRLPDDVVNWHKDRRLLAARRFEAAYRSAPVVVAAEHLLEGRARTFDVVLADDIDTVPLALDLAPPAGVHADLHEYHPRQNEENPRWRFFVAPYYRWLVRTYGTRADSVTTVGEGIAREYRLRFGLRAGVVVNAPHLVDLGPTPVPDGAPLRLVHSGNAQRHRLDVILEAMDLVSRPMTLDLYLMSNDPGYLEELRSRYAGSDRVRLHPPVPPDQLPVTLNAHDVGVYVLPPVSFNHLWALPNKVFDFVQGRLALVVGPSPEMAALVRRHGVGVVTDDFTPAALARALDALTAADVRRFKAASDVAAHELCAERQVQGWSRAVDTLAARVNG</sequence>
<dbReference type="Gene3D" id="3.40.50.2000">
    <property type="entry name" value="Glycogen Phosphorylase B"/>
    <property type="match status" value="1"/>
</dbReference>
<protein>
    <submittedName>
        <fullName evidence="1">Uncharacterized protein</fullName>
    </submittedName>
</protein>
<dbReference type="SUPFAM" id="SSF53756">
    <property type="entry name" value="UDP-Glycosyltransferase/glycogen phosphorylase"/>
    <property type="match status" value="1"/>
</dbReference>
<organism evidence="1 2">
    <name type="scientific">Ornithinimicrobium cerasi</name>
    <dbReference type="NCBI Taxonomy" id="2248773"/>
    <lineage>
        <taxon>Bacteria</taxon>
        <taxon>Bacillati</taxon>
        <taxon>Actinomycetota</taxon>
        <taxon>Actinomycetes</taxon>
        <taxon>Micrococcales</taxon>
        <taxon>Ornithinimicrobiaceae</taxon>
        <taxon>Ornithinimicrobium</taxon>
    </lineage>
</organism>
<dbReference type="AlphaFoldDB" id="A0A285VBF0"/>
<dbReference type="Proteomes" id="UP000219688">
    <property type="component" value="Unassembled WGS sequence"/>
</dbReference>
<proteinExistence type="predicted"/>
<evidence type="ECO:0000313" key="2">
    <source>
        <dbReference type="Proteomes" id="UP000219688"/>
    </source>
</evidence>
<evidence type="ECO:0000313" key="1">
    <source>
        <dbReference type="EMBL" id="SOC51297.1"/>
    </source>
</evidence>
<name>A0A285VBF0_9MICO</name>